<dbReference type="PROSITE" id="PS01186">
    <property type="entry name" value="EGF_2"/>
    <property type="match status" value="1"/>
</dbReference>
<keyword evidence="1" id="KW-1015">Disulfide bond</keyword>
<reference evidence="3" key="1">
    <citation type="submission" date="2021-02" db="EMBL/GenBank/DDBJ databases">
        <authorList>
            <person name="Nowell W R."/>
        </authorList>
    </citation>
    <scope>NUCLEOTIDE SEQUENCE</scope>
</reference>
<comment type="caution">
    <text evidence="1">Lacks conserved residue(s) required for the propagation of feature annotation.</text>
</comment>
<evidence type="ECO:0000313" key="4">
    <source>
        <dbReference type="Proteomes" id="UP000663868"/>
    </source>
</evidence>
<protein>
    <recommendedName>
        <fullName evidence="2">EGF-like domain-containing protein</fullName>
    </recommendedName>
</protein>
<dbReference type="Gene3D" id="2.10.25.10">
    <property type="entry name" value="Laminin"/>
    <property type="match status" value="1"/>
</dbReference>
<feature type="non-terminal residue" evidence="3">
    <location>
        <position position="1"/>
    </location>
</feature>
<comment type="caution">
    <text evidence="3">The sequence shown here is derived from an EMBL/GenBank/DDBJ whole genome shotgun (WGS) entry which is preliminary data.</text>
</comment>
<gene>
    <name evidence="3" type="ORF">KXQ929_LOCUS50282</name>
</gene>
<feature type="disulfide bond" evidence="1">
    <location>
        <begin position="96"/>
        <end position="105"/>
    </location>
</feature>
<dbReference type="PROSITE" id="PS50026">
    <property type="entry name" value="EGF_3"/>
    <property type="match status" value="1"/>
</dbReference>
<feature type="non-terminal residue" evidence="3">
    <location>
        <position position="143"/>
    </location>
</feature>
<dbReference type="Proteomes" id="UP000663868">
    <property type="component" value="Unassembled WGS sequence"/>
</dbReference>
<sequence length="143" mass="15504">DTCPDASTFSLTAEYEKSSDQWRIDTNALRAQGFKTDDQIVGCIKNKTASSSLCPYQRNVQKTTCCDGWTGDSCDQPICKTACVNGTCTAPNKCTCKDGFAGELCQYSSDDSRLVQCFRNSDCGSPSLVSGKSAQKEGKRFTD</sequence>
<dbReference type="AlphaFoldDB" id="A0A820NHK1"/>
<evidence type="ECO:0000313" key="3">
    <source>
        <dbReference type="EMBL" id="CAF4387753.1"/>
    </source>
</evidence>
<dbReference type="InterPro" id="IPR000742">
    <property type="entry name" value="EGF"/>
</dbReference>
<evidence type="ECO:0000256" key="1">
    <source>
        <dbReference type="PROSITE-ProRule" id="PRU00076"/>
    </source>
</evidence>
<evidence type="ECO:0000259" key="2">
    <source>
        <dbReference type="PROSITE" id="PS50026"/>
    </source>
</evidence>
<dbReference type="EMBL" id="CAJOBB010022779">
    <property type="protein sequence ID" value="CAF4387753.1"/>
    <property type="molecule type" value="Genomic_DNA"/>
</dbReference>
<accession>A0A820NHK1</accession>
<proteinExistence type="predicted"/>
<dbReference type="PROSITE" id="PS00022">
    <property type="entry name" value="EGF_1"/>
    <property type="match status" value="1"/>
</dbReference>
<keyword evidence="1" id="KW-0245">EGF-like domain</keyword>
<feature type="domain" description="EGF-like" evidence="2">
    <location>
        <begin position="75"/>
        <end position="106"/>
    </location>
</feature>
<organism evidence="3 4">
    <name type="scientific">Adineta steineri</name>
    <dbReference type="NCBI Taxonomy" id="433720"/>
    <lineage>
        <taxon>Eukaryota</taxon>
        <taxon>Metazoa</taxon>
        <taxon>Spiralia</taxon>
        <taxon>Gnathifera</taxon>
        <taxon>Rotifera</taxon>
        <taxon>Eurotatoria</taxon>
        <taxon>Bdelloidea</taxon>
        <taxon>Adinetida</taxon>
        <taxon>Adinetidae</taxon>
        <taxon>Adineta</taxon>
    </lineage>
</organism>
<name>A0A820NHK1_9BILA</name>